<dbReference type="CDD" id="cd19357">
    <property type="entry name" value="TenA_E_At3g16990-like"/>
    <property type="match status" value="1"/>
</dbReference>
<evidence type="ECO:0000259" key="1">
    <source>
        <dbReference type="Pfam" id="PF03070"/>
    </source>
</evidence>
<feature type="domain" description="Thiaminase-2/PQQC" evidence="1">
    <location>
        <begin position="19"/>
        <end position="208"/>
    </location>
</feature>
<name>A0A165JS60_EXIGL</name>
<reference evidence="2 3" key="1">
    <citation type="journal article" date="2016" name="Mol. Biol. Evol.">
        <title>Comparative Genomics of Early-Diverging Mushroom-Forming Fungi Provides Insights into the Origins of Lignocellulose Decay Capabilities.</title>
        <authorList>
            <person name="Nagy L.G."/>
            <person name="Riley R."/>
            <person name="Tritt A."/>
            <person name="Adam C."/>
            <person name="Daum C."/>
            <person name="Floudas D."/>
            <person name="Sun H."/>
            <person name="Yadav J.S."/>
            <person name="Pangilinan J."/>
            <person name="Larsson K.H."/>
            <person name="Matsuura K."/>
            <person name="Barry K."/>
            <person name="Labutti K."/>
            <person name="Kuo R."/>
            <person name="Ohm R.A."/>
            <person name="Bhattacharya S.S."/>
            <person name="Shirouzu T."/>
            <person name="Yoshinaga Y."/>
            <person name="Martin F.M."/>
            <person name="Grigoriev I.V."/>
            <person name="Hibbett D.S."/>
        </authorList>
    </citation>
    <scope>NUCLEOTIDE SEQUENCE [LARGE SCALE GENOMIC DNA]</scope>
    <source>
        <strain evidence="2 3">HHB12029</strain>
    </source>
</reference>
<dbReference type="GO" id="GO:0006772">
    <property type="term" value="P:thiamine metabolic process"/>
    <property type="evidence" value="ECO:0007669"/>
    <property type="project" value="UniProtKB-ARBA"/>
</dbReference>
<dbReference type="InterPro" id="IPR016084">
    <property type="entry name" value="Haem_Oase-like_multi-hlx"/>
</dbReference>
<dbReference type="AlphaFoldDB" id="A0A165JS60"/>
<dbReference type="InParanoid" id="A0A165JS60"/>
<dbReference type="InterPro" id="IPR004305">
    <property type="entry name" value="Thiaminase-2/PQQC"/>
</dbReference>
<evidence type="ECO:0000313" key="2">
    <source>
        <dbReference type="EMBL" id="KZV95258.1"/>
    </source>
</evidence>
<dbReference type="Proteomes" id="UP000077266">
    <property type="component" value="Unassembled WGS sequence"/>
</dbReference>
<sequence>MTSNSTSITADLRGQPPKALWEAATQHSFLTAAGSGTLSDELLGFWLAQDRIYAAHAYPRFIGNLIARIPFSPRDGMESNQEKEKDNREILDLLVFSLQNVVREVGFFEETARTFNLQLAGWKIRKGTRDYEAEMARVSTQGTLAEGLLFLWAMEEAYFSAWKYVASLGSNQSAAVKALVNNWTSPDFEAFVTKLAGLVDRQYATSLQATYMGDLAGTFRDTMAVWERVLELEAAFWPVEDELRKAQLYDL</sequence>
<gene>
    <name evidence="2" type="ORF">EXIGLDRAFT_672334</name>
</gene>
<dbReference type="OrthoDB" id="37730at2759"/>
<dbReference type="InterPro" id="IPR053261">
    <property type="entry name" value="Polyketide-peptide_reg"/>
</dbReference>
<evidence type="ECO:0000313" key="3">
    <source>
        <dbReference type="Proteomes" id="UP000077266"/>
    </source>
</evidence>
<dbReference type="Gene3D" id="1.20.910.10">
    <property type="entry name" value="Heme oxygenase-like"/>
    <property type="match status" value="1"/>
</dbReference>
<accession>A0A165JS60</accession>
<dbReference type="PANTHER" id="PTHR41813:SF2">
    <property type="entry name" value="REGULATOR PAB1642, PUTATIVE (AFU_ORTHOLOGUE AFUA_3G11955)-RELATED"/>
    <property type="match status" value="1"/>
</dbReference>
<proteinExistence type="predicted"/>
<protein>
    <submittedName>
        <fullName evidence="2">Heme oxygenase-like protein</fullName>
    </submittedName>
</protein>
<dbReference type="STRING" id="1314781.A0A165JS60"/>
<dbReference type="EMBL" id="KV425960">
    <property type="protein sequence ID" value="KZV95258.1"/>
    <property type="molecule type" value="Genomic_DNA"/>
</dbReference>
<keyword evidence="3" id="KW-1185">Reference proteome</keyword>
<dbReference type="PANTHER" id="PTHR41813">
    <property type="entry name" value="REGULATOR PAB1642, PUTATIVE (AFU_ORTHOLOGUE AFUA_3G11955)-RELATED"/>
    <property type="match status" value="1"/>
</dbReference>
<dbReference type="Pfam" id="PF03070">
    <property type="entry name" value="TENA_THI-4"/>
    <property type="match status" value="1"/>
</dbReference>
<organism evidence="2 3">
    <name type="scientific">Exidia glandulosa HHB12029</name>
    <dbReference type="NCBI Taxonomy" id="1314781"/>
    <lineage>
        <taxon>Eukaryota</taxon>
        <taxon>Fungi</taxon>
        <taxon>Dikarya</taxon>
        <taxon>Basidiomycota</taxon>
        <taxon>Agaricomycotina</taxon>
        <taxon>Agaricomycetes</taxon>
        <taxon>Auriculariales</taxon>
        <taxon>Exidiaceae</taxon>
        <taxon>Exidia</taxon>
    </lineage>
</organism>
<dbReference type="SUPFAM" id="SSF48613">
    <property type="entry name" value="Heme oxygenase-like"/>
    <property type="match status" value="1"/>
</dbReference>